<comment type="caution">
    <text evidence="1">The sequence shown here is derived from an EMBL/GenBank/DDBJ whole genome shotgun (WGS) entry which is preliminary data.</text>
</comment>
<proteinExistence type="predicted"/>
<protein>
    <submittedName>
        <fullName evidence="1">Mitochondrial 54S ribosomal protein YmL35</fullName>
    </submittedName>
</protein>
<name>A0ACC1JJJ1_9FUNG</name>
<keyword evidence="1" id="KW-0687">Ribonucleoprotein</keyword>
<dbReference type="EMBL" id="JANBUJ010003746">
    <property type="protein sequence ID" value="KAJ2759562.1"/>
    <property type="molecule type" value="Genomic_DNA"/>
</dbReference>
<sequence>MLDPRFVGTPEAQLNVTLDDGSGAAIEPGSVVDPAAAREEPKVELIAFHDEPRLHTLLMVDLDEPCEETQSFRENLHWAVANVPLSRSQSAVGAGSGTVLLPYLPPHPAHGTPAHRYVFAAFEQGDGGQAQIDASAAAVDRATTVRELVEAHGLRPVGLSFVRAAWNESVDSVYRDVLGQPAPRFGAPEPPRADIGPDGRPISTYANF</sequence>
<evidence type="ECO:0000313" key="1">
    <source>
        <dbReference type="EMBL" id="KAJ2759562.1"/>
    </source>
</evidence>
<keyword evidence="2" id="KW-1185">Reference proteome</keyword>
<dbReference type="Proteomes" id="UP001140234">
    <property type="component" value="Unassembled WGS sequence"/>
</dbReference>
<reference evidence="1" key="1">
    <citation type="submission" date="2022-07" db="EMBL/GenBank/DDBJ databases">
        <title>Phylogenomic reconstructions and comparative analyses of Kickxellomycotina fungi.</title>
        <authorList>
            <person name="Reynolds N.K."/>
            <person name="Stajich J.E."/>
            <person name="Barry K."/>
            <person name="Grigoriev I.V."/>
            <person name="Crous P."/>
            <person name="Smith M.E."/>
        </authorList>
    </citation>
    <scope>NUCLEOTIDE SEQUENCE</scope>
    <source>
        <strain evidence="1">CBS 109366</strain>
    </source>
</reference>
<accession>A0ACC1JJJ1</accession>
<keyword evidence="1" id="KW-0689">Ribosomal protein</keyword>
<organism evidence="1 2">
    <name type="scientific">Coemansia nantahalensis</name>
    <dbReference type="NCBI Taxonomy" id="2789366"/>
    <lineage>
        <taxon>Eukaryota</taxon>
        <taxon>Fungi</taxon>
        <taxon>Fungi incertae sedis</taxon>
        <taxon>Zoopagomycota</taxon>
        <taxon>Kickxellomycotina</taxon>
        <taxon>Kickxellomycetes</taxon>
        <taxon>Kickxellales</taxon>
        <taxon>Kickxellaceae</taxon>
        <taxon>Coemansia</taxon>
    </lineage>
</organism>
<gene>
    <name evidence="1" type="primary">MRPL35_2</name>
    <name evidence="1" type="ORF">IWQ57_006524</name>
</gene>
<evidence type="ECO:0000313" key="2">
    <source>
        <dbReference type="Proteomes" id="UP001140234"/>
    </source>
</evidence>